<feature type="region of interest" description="Disordered" evidence="1">
    <location>
        <begin position="21"/>
        <end position="55"/>
    </location>
</feature>
<keyword evidence="3" id="KW-1185">Reference proteome</keyword>
<dbReference type="EMBL" id="SPHZ02000002">
    <property type="protein sequence ID" value="KAF0929018.1"/>
    <property type="molecule type" value="Genomic_DNA"/>
</dbReference>
<name>A0A6G1EWH7_9ORYZ</name>
<evidence type="ECO:0000313" key="2">
    <source>
        <dbReference type="EMBL" id="KAF0929018.1"/>
    </source>
</evidence>
<sequence>MKKKGKMPAKVKKITFTGSQTEPLIHGSSRRTVSTDPELDAQKPPIMKKTCRKRKVDSDDDDKAYQRLCEELNVDVKSNITYERLVNEIKQRPDDAEAVRFFIMILINKLLIPTTSLHIIGMNAYLASDLSRLSKVDWSRLVLELLRNNIRAWQQSAKSGFPPEEFQIDPLETPRIQFYTKEIVKSILKLDRDPDDATYGCVSLKPIEGTYYYHDNFEVKPCGGNHGNP</sequence>
<organism evidence="2 3">
    <name type="scientific">Oryza meyeriana var. granulata</name>
    <dbReference type="NCBI Taxonomy" id="110450"/>
    <lineage>
        <taxon>Eukaryota</taxon>
        <taxon>Viridiplantae</taxon>
        <taxon>Streptophyta</taxon>
        <taxon>Embryophyta</taxon>
        <taxon>Tracheophyta</taxon>
        <taxon>Spermatophyta</taxon>
        <taxon>Magnoliopsida</taxon>
        <taxon>Liliopsida</taxon>
        <taxon>Poales</taxon>
        <taxon>Poaceae</taxon>
        <taxon>BOP clade</taxon>
        <taxon>Oryzoideae</taxon>
        <taxon>Oryzeae</taxon>
        <taxon>Oryzinae</taxon>
        <taxon>Oryza</taxon>
        <taxon>Oryza meyeriana</taxon>
    </lineage>
</organism>
<protein>
    <submittedName>
        <fullName evidence="2">Uncharacterized protein</fullName>
    </submittedName>
</protein>
<proteinExistence type="predicted"/>
<evidence type="ECO:0000313" key="3">
    <source>
        <dbReference type="Proteomes" id="UP000479710"/>
    </source>
</evidence>
<evidence type="ECO:0000256" key="1">
    <source>
        <dbReference type="SAM" id="MobiDB-lite"/>
    </source>
</evidence>
<reference evidence="2 3" key="1">
    <citation type="submission" date="2019-11" db="EMBL/GenBank/DDBJ databases">
        <title>Whole genome sequence of Oryza granulata.</title>
        <authorList>
            <person name="Li W."/>
        </authorList>
    </citation>
    <scope>NUCLEOTIDE SEQUENCE [LARGE SCALE GENOMIC DNA]</scope>
    <source>
        <strain evidence="3">cv. Menghai</strain>
        <tissue evidence="2">Leaf</tissue>
    </source>
</reference>
<dbReference type="Proteomes" id="UP000479710">
    <property type="component" value="Unassembled WGS sequence"/>
</dbReference>
<dbReference type="AlphaFoldDB" id="A0A6G1EWH7"/>
<gene>
    <name evidence="2" type="ORF">E2562_011102</name>
</gene>
<comment type="caution">
    <text evidence="2">The sequence shown here is derived from an EMBL/GenBank/DDBJ whole genome shotgun (WGS) entry which is preliminary data.</text>
</comment>
<accession>A0A6G1EWH7</accession>